<dbReference type="InterPro" id="IPR022310">
    <property type="entry name" value="NAD/GMP_synthase"/>
</dbReference>
<dbReference type="NCBIfam" id="TIGR00552">
    <property type="entry name" value="nadE"/>
    <property type="match status" value="1"/>
</dbReference>
<dbReference type="PANTHER" id="PTHR23090">
    <property type="entry name" value="NH 3 /GLUTAMINE-DEPENDENT NAD + SYNTHETASE"/>
    <property type="match status" value="1"/>
</dbReference>
<comment type="catalytic activity">
    <reaction evidence="7">
        <text>deamido-NAD(+) + NH4(+) + ATP = AMP + diphosphate + NAD(+) + H(+)</text>
        <dbReference type="Rhea" id="RHEA:21188"/>
        <dbReference type="ChEBI" id="CHEBI:15378"/>
        <dbReference type="ChEBI" id="CHEBI:28938"/>
        <dbReference type="ChEBI" id="CHEBI:30616"/>
        <dbReference type="ChEBI" id="CHEBI:33019"/>
        <dbReference type="ChEBI" id="CHEBI:57540"/>
        <dbReference type="ChEBI" id="CHEBI:58437"/>
        <dbReference type="ChEBI" id="CHEBI:456215"/>
        <dbReference type="EC" id="6.3.1.5"/>
    </reaction>
</comment>
<dbReference type="Proteomes" id="UP000642107">
    <property type="component" value="Unassembled WGS sequence"/>
</dbReference>
<evidence type="ECO:0000256" key="6">
    <source>
        <dbReference type="RuleBase" id="RU003811"/>
    </source>
</evidence>
<organism evidence="9 10">
    <name type="scientific">Flavimobilis rhizosphaerae</name>
    <dbReference type="NCBI Taxonomy" id="2775421"/>
    <lineage>
        <taxon>Bacteria</taxon>
        <taxon>Bacillati</taxon>
        <taxon>Actinomycetota</taxon>
        <taxon>Actinomycetes</taxon>
        <taxon>Micrococcales</taxon>
        <taxon>Jonesiaceae</taxon>
        <taxon>Flavimobilis</taxon>
    </lineage>
</organism>
<dbReference type="InterPro" id="IPR014729">
    <property type="entry name" value="Rossmann-like_a/b/a_fold"/>
</dbReference>
<keyword evidence="2 6" id="KW-0436">Ligase</keyword>
<dbReference type="CDD" id="cd00553">
    <property type="entry name" value="NAD_synthase"/>
    <property type="match status" value="1"/>
</dbReference>
<name>A0ABR9DNM9_9MICO</name>
<keyword evidence="5 6" id="KW-0520">NAD</keyword>
<dbReference type="EC" id="6.3.1.5" evidence="7"/>
<dbReference type="PANTHER" id="PTHR23090:SF9">
    <property type="entry name" value="GLUTAMINE-DEPENDENT NAD(+) SYNTHETASE"/>
    <property type="match status" value="1"/>
</dbReference>
<dbReference type="Gene3D" id="3.40.50.620">
    <property type="entry name" value="HUPs"/>
    <property type="match status" value="1"/>
</dbReference>
<evidence type="ECO:0000259" key="8">
    <source>
        <dbReference type="Pfam" id="PF02540"/>
    </source>
</evidence>
<dbReference type="EMBL" id="JACZDF010000002">
    <property type="protein sequence ID" value="MBD9698722.1"/>
    <property type="molecule type" value="Genomic_DNA"/>
</dbReference>
<evidence type="ECO:0000256" key="2">
    <source>
        <dbReference type="ARBA" id="ARBA00022598"/>
    </source>
</evidence>
<reference evidence="9 10" key="1">
    <citation type="submission" date="2020-09" db="EMBL/GenBank/DDBJ databases">
        <title>Flavimobilis rhizosphaerae sp. nov., isolated from rhizosphere soil of Spartina alterniflora.</title>
        <authorList>
            <person name="Hanqin C."/>
        </authorList>
    </citation>
    <scope>NUCLEOTIDE SEQUENCE [LARGE SCALE GENOMIC DNA]</scope>
    <source>
        <strain evidence="9 10">GY 10621</strain>
    </source>
</reference>
<dbReference type="RefSeq" id="WP_192278256.1">
    <property type="nucleotide sequence ID" value="NZ_JACZDF010000002.1"/>
</dbReference>
<evidence type="ECO:0000313" key="10">
    <source>
        <dbReference type="Proteomes" id="UP000642107"/>
    </source>
</evidence>
<proteinExistence type="inferred from homology"/>
<gene>
    <name evidence="9" type="primary">nadE</name>
    <name evidence="9" type="ORF">IGS67_04315</name>
</gene>
<feature type="domain" description="NAD/GMP synthase" evidence="8">
    <location>
        <begin position="11"/>
        <end position="258"/>
    </location>
</feature>
<comment type="similarity">
    <text evidence="6">Belongs to the NAD synthetase family.</text>
</comment>
<sequence length="271" mass="28059">MSSRDWEGVLDALADGIARAASDARVGRVVVGVSGGLDGAVVAVAAARAMRGENVLTAFLPTRFSSQASRDDAAALGRNLGTDHHVISIDEAYGVLRSAVQDGMAGSPAWPGFVDGATSVAEQNIQARLRGTTLMAIANATGGIVLNTGNLSEVRTGYFTLYGDGIGAVAPLGQLYKTEVQELAAWINRESEVIPAFTVSRPPSAELAEGQEDSDSLPPYPVLDAALRALADGAGRPDGVDEAAWARTQQLVAGAAFKARYLPPSVDLPTD</sequence>
<evidence type="ECO:0000256" key="7">
    <source>
        <dbReference type="RuleBase" id="RU003812"/>
    </source>
</evidence>
<evidence type="ECO:0000313" key="9">
    <source>
        <dbReference type="EMBL" id="MBD9698722.1"/>
    </source>
</evidence>
<comment type="caution">
    <text evidence="9">The sequence shown here is derived from an EMBL/GenBank/DDBJ whole genome shotgun (WGS) entry which is preliminary data.</text>
</comment>
<keyword evidence="4 6" id="KW-0067">ATP-binding</keyword>
<dbReference type="GO" id="GO:0008795">
    <property type="term" value="F:NAD+ synthase activity"/>
    <property type="evidence" value="ECO:0007669"/>
    <property type="project" value="UniProtKB-EC"/>
</dbReference>
<evidence type="ECO:0000256" key="1">
    <source>
        <dbReference type="ARBA" id="ARBA00004790"/>
    </source>
</evidence>
<evidence type="ECO:0000256" key="3">
    <source>
        <dbReference type="ARBA" id="ARBA00022741"/>
    </source>
</evidence>
<evidence type="ECO:0000256" key="5">
    <source>
        <dbReference type="ARBA" id="ARBA00023027"/>
    </source>
</evidence>
<comment type="pathway">
    <text evidence="1">Cofactor biosynthesis; NAD(+) biosynthesis.</text>
</comment>
<dbReference type="InterPro" id="IPR003694">
    <property type="entry name" value="NAD_synthase"/>
</dbReference>
<keyword evidence="3 6" id="KW-0547">Nucleotide-binding</keyword>
<dbReference type="Pfam" id="PF02540">
    <property type="entry name" value="NAD_synthase"/>
    <property type="match status" value="1"/>
</dbReference>
<accession>A0ABR9DNM9</accession>
<protein>
    <recommendedName>
        <fullName evidence="7">NH(3)-dependent NAD(+) synthetase</fullName>
        <ecNumber evidence="7">6.3.1.5</ecNumber>
    </recommendedName>
</protein>
<evidence type="ECO:0000256" key="4">
    <source>
        <dbReference type="ARBA" id="ARBA00022840"/>
    </source>
</evidence>
<keyword evidence="10" id="KW-1185">Reference proteome</keyword>
<dbReference type="SUPFAM" id="SSF52402">
    <property type="entry name" value="Adenine nucleotide alpha hydrolases-like"/>
    <property type="match status" value="1"/>
</dbReference>